<proteinExistence type="predicted"/>
<dbReference type="AlphaFoldDB" id="A0AA35ZV94"/>
<protein>
    <submittedName>
        <fullName evidence="2">Uncharacterized protein</fullName>
    </submittedName>
</protein>
<evidence type="ECO:0000313" key="2">
    <source>
        <dbReference type="EMBL" id="CAI9299013.1"/>
    </source>
</evidence>
<evidence type="ECO:0000313" key="3">
    <source>
        <dbReference type="Proteomes" id="UP001177003"/>
    </source>
</evidence>
<dbReference type="PANTHER" id="PTHR34835:SF90">
    <property type="entry name" value="AMINOTRANSFERASE-LIKE PLANT MOBILE DOMAIN-CONTAINING PROTEIN"/>
    <property type="match status" value="1"/>
</dbReference>
<dbReference type="EMBL" id="OX465084">
    <property type="protein sequence ID" value="CAI9299013.1"/>
    <property type="molecule type" value="Genomic_DNA"/>
</dbReference>
<name>A0AA35ZV94_LACSI</name>
<evidence type="ECO:0000256" key="1">
    <source>
        <dbReference type="SAM" id="MobiDB-lite"/>
    </source>
</evidence>
<dbReference type="Proteomes" id="UP001177003">
    <property type="component" value="Chromosome 8"/>
</dbReference>
<accession>A0AA35ZV94</accession>
<feature type="compositionally biased region" description="Basic residues" evidence="1">
    <location>
        <begin position="71"/>
        <end position="80"/>
    </location>
</feature>
<keyword evidence="3" id="KW-1185">Reference proteome</keyword>
<organism evidence="2 3">
    <name type="scientific">Lactuca saligna</name>
    <name type="common">Willowleaf lettuce</name>
    <dbReference type="NCBI Taxonomy" id="75948"/>
    <lineage>
        <taxon>Eukaryota</taxon>
        <taxon>Viridiplantae</taxon>
        <taxon>Streptophyta</taxon>
        <taxon>Embryophyta</taxon>
        <taxon>Tracheophyta</taxon>
        <taxon>Spermatophyta</taxon>
        <taxon>Magnoliopsida</taxon>
        <taxon>eudicotyledons</taxon>
        <taxon>Gunneridae</taxon>
        <taxon>Pentapetalae</taxon>
        <taxon>asterids</taxon>
        <taxon>campanulids</taxon>
        <taxon>Asterales</taxon>
        <taxon>Asteraceae</taxon>
        <taxon>Cichorioideae</taxon>
        <taxon>Cichorieae</taxon>
        <taxon>Lactucinae</taxon>
        <taxon>Lactuca</taxon>
    </lineage>
</organism>
<feature type="compositionally biased region" description="Basic and acidic residues" evidence="1">
    <location>
        <begin position="61"/>
        <end position="70"/>
    </location>
</feature>
<gene>
    <name evidence="2" type="ORF">LSALG_LOCUS37743</name>
</gene>
<dbReference type="PANTHER" id="PTHR34835">
    <property type="entry name" value="OS07G0283600 PROTEIN-RELATED"/>
    <property type="match status" value="1"/>
</dbReference>
<feature type="region of interest" description="Disordered" evidence="1">
    <location>
        <begin position="57"/>
        <end position="87"/>
    </location>
</feature>
<sequence>MESAFAGFCEQYSIRMRSTRSTSFKSKFKNIAATTLNLEDDDDDFVAQPFVAQPFVAQPEEQVHEEEQHVKRERKSKKKLDKSVEPKKSPKSLNVLLLEREIRSKRKYDRVPIVKFLKNKGYPPSLRYIPIRMKRDNITIVVRGMSPEQKQAILRMGFGSILQMNITSYLGQLSYYLLDVYDSDSKRLVLQNLFIEITEQTIHDMMGLPIGGEGINELSLCDKGNQILEEWRRQYTCDKFNESMLMGTNQIKVVRKLVLVEDFSKLNWCKYMLDCLGSMKKLWKRDDKSSYYSGPITLLILMYVYNMKYSMKLDKRISLIGHSNGANLLEIQQLEISLGGSGKQFRDEHDDIDMRDETGGEEQQLVSFKRDFGDEEDGLVKFPDSVVLNEWMEKMNELFKEVYEGASNKNVHEPEGCNELNMNDVGDGGEGNCSPIRGLIVTDVNVEKEVNYSTHVDTNSLTMSHFHRLPGVNEEMIKLLDETELQVYRRKKLMSGMSGDNVVGRRSC</sequence>
<reference evidence="2" key="1">
    <citation type="submission" date="2023-04" db="EMBL/GenBank/DDBJ databases">
        <authorList>
            <person name="Vijverberg K."/>
            <person name="Xiong W."/>
            <person name="Schranz E."/>
        </authorList>
    </citation>
    <scope>NUCLEOTIDE SEQUENCE</scope>
</reference>